<organism evidence="1 2">
    <name type="scientific">Marasmiellus scandens</name>
    <dbReference type="NCBI Taxonomy" id="2682957"/>
    <lineage>
        <taxon>Eukaryota</taxon>
        <taxon>Fungi</taxon>
        <taxon>Dikarya</taxon>
        <taxon>Basidiomycota</taxon>
        <taxon>Agaricomycotina</taxon>
        <taxon>Agaricomycetes</taxon>
        <taxon>Agaricomycetidae</taxon>
        <taxon>Agaricales</taxon>
        <taxon>Marasmiineae</taxon>
        <taxon>Omphalotaceae</taxon>
        <taxon>Marasmiellus</taxon>
    </lineage>
</organism>
<proteinExistence type="predicted"/>
<dbReference type="Gene3D" id="1.25.40.20">
    <property type="entry name" value="Ankyrin repeat-containing domain"/>
    <property type="match status" value="1"/>
</dbReference>
<accession>A0ABR1J9N2</accession>
<evidence type="ECO:0008006" key="3">
    <source>
        <dbReference type="Google" id="ProtNLM"/>
    </source>
</evidence>
<reference evidence="1 2" key="1">
    <citation type="submission" date="2024-01" db="EMBL/GenBank/DDBJ databases">
        <title>A draft genome for the cacao thread blight pathogen Marasmiellus scandens.</title>
        <authorList>
            <person name="Baruah I.K."/>
            <person name="Leung J."/>
            <person name="Bukari Y."/>
            <person name="Amoako-Attah I."/>
            <person name="Meinhardt L.W."/>
            <person name="Bailey B.A."/>
            <person name="Cohen S.P."/>
        </authorList>
    </citation>
    <scope>NUCLEOTIDE SEQUENCE [LARGE SCALE GENOMIC DNA]</scope>
    <source>
        <strain evidence="1 2">GH-19</strain>
    </source>
</reference>
<dbReference type="SUPFAM" id="SSF48403">
    <property type="entry name" value="Ankyrin repeat"/>
    <property type="match status" value="1"/>
</dbReference>
<dbReference type="InterPro" id="IPR036770">
    <property type="entry name" value="Ankyrin_rpt-contain_sf"/>
</dbReference>
<sequence>MLNLPPELLYEVQLYALSPSLPYVSKHLYQVFTNASISLRARYIFLRALGNQDDLPKDLYTRILRYPLCTIPVLHRIVRIIKQYDYSPLLQDAPELPRRFFRALPASSSWSDTDEPLPYLRVIFSPEEHFLDMDPPLPAPNPNSHHAYALTRAVLRGFVPLVDFLLSQGALPSYKNGLSVLVAIREKDVEMVKRLIERKDDSANKKRKLPDRLIPTPNMLKMAVKVGAHDIIEYFMNEKGVVPDLKTLYLIRGTSSGSAR</sequence>
<gene>
    <name evidence="1" type="ORF">VKT23_011014</name>
</gene>
<protein>
    <recommendedName>
        <fullName evidence="3">Ankyrin repeat domain-containing protein</fullName>
    </recommendedName>
</protein>
<name>A0ABR1J9N2_9AGAR</name>
<dbReference type="EMBL" id="JBANRG010000023">
    <property type="protein sequence ID" value="KAK7455143.1"/>
    <property type="molecule type" value="Genomic_DNA"/>
</dbReference>
<dbReference type="Proteomes" id="UP001498398">
    <property type="component" value="Unassembled WGS sequence"/>
</dbReference>
<evidence type="ECO:0000313" key="2">
    <source>
        <dbReference type="Proteomes" id="UP001498398"/>
    </source>
</evidence>
<keyword evidence="2" id="KW-1185">Reference proteome</keyword>
<comment type="caution">
    <text evidence="1">The sequence shown here is derived from an EMBL/GenBank/DDBJ whole genome shotgun (WGS) entry which is preliminary data.</text>
</comment>
<evidence type="ECO:0000313" key="1">
    <source>
        <dbReference type="EMBL" id="KAK7455143.1"/>
    </source>
</evidence>